<evidence type="ECO:0000313" key="1">
    <source>
        <dbReference type="EMBL" id="AEV26970.1"/>
    </source>
</evidence>
<dbReference type="Proteomes" id="UP000005633">
    <property type="component" value="Chromosome"/>
</dbReference>
<dbReference type="KEGG" id="dsu:Dsui_2619"/>
<dbReference type="AlphaFoldDB" id="G8QNS6"/>
<sequence>MTNNKFVTVVVRMPEDPLEKANVKSGLELLAPHTTAMSLEDEMTTLELVENHPDFPLHISDDARSQVAEIHRRAGM</sequence>
<evidence type="ECO:0000313" key="2">
    <source>
        <dbReference type="Proteomes" id="UP000005633"/>
    </source>
</evidence>
<dbReference type="HOGENOM" id="CLU_2646697_0_0_4"/>
<reference evidence="1 2" key="1">
    <citation type="journal article" date="2012" name="J. Bacteriol.">
        <title>Complete genome sequence of the anaerobic perchlorate-reducing bacterium Azospira suillum strain PS.</title>
        <authorList>
            <person name="Byrne-Bailey K.G."/>
            <person name="Coates J.D."/>
        </authorList>
    </citation>
    <scope>NUCLEOTIDE SEQUENCE [LARGE SCALE GENOMIC DNA]</scope>
    <source>
        <strain evidence="2">ATCC BAA-33 / DSM 13638 / PS</strain>
    </source>
</reference>
<dbReference type="STRING" id="640081.Dsui_2619"/>
<proteinExistence type="predicted"/>
<dbReference type="RefSeq" id="WP_014237651.1">
    <property type="nucleotide sequence ID" value="NC_016616.1"/>
</dbReference>
<gene>
    <name evidence="1" type="ordered locus">Dsui_2619</name>
</gene>
<name>G8QNS6_AZOOP</name>
<protein>
    <submittedName>
        <fullName evidence="1">Uncharacterized protein</fullName>
    </submittedName>
</protein>
<dbReference type="EMBL" id="CP003153">
    <property type="protein sequence ID" value="AEV26970.1"/>
    <property type="molecule type" value="Genomic_DNA"/>
</dbReference>
<organism evidence="1 2">
    <name type="scientific">Azospira oryzae (strain ATCC BAA-33 / DSM 13638 / PS)</name>
    <name type="common">Dechlorosoma suillum</name>
    <dbReference type="NCBI Taxonomy" id="640081"/>
    <lineage>
        <taxon>Bacteria</taxon>
        <taxon>Pseudomonadati</taxon>
        <taxon>Pseudomonadota</taxon>
        <taxon>Betaproteobacteria</taxon>
        <taxon>Rhodocyclales</taxon>
        <taxon>Rhodocyclaceae</taxon>
        <taxon>Azospira</taxon>
    </lineage>
</organism>
<accession>G8QNS6</accession>